<organism evidence="1 2">
    <name type="scientific">Lepagella muris</name>
    <dbReference type="NCBI Taxonomy" id="3032870"/>
    <lineage>
        <taxon>Bacteria</taxon>
        <taxon>Pseudomonadati</taxon>
        <taxon>Bacteroidota</taxon>
        <taxon>Bacteroidia</taxon>
        <taxon>Bacteroidales</taxon>
        <taxon>Muribaculaceae</taxon>
        <taxon>Lepagella</taxon>
    </lineage>
</organism>
<protein>
    <submittedName>
        <fullName evidence="1">Uncharacterized protein</fullName>
    </submittedName>
</protein>
<name>A0AC61RB78_9BACT</name>
<sequence length="249" mass="27762">MKSLLVLILITNIVIIWIFFIRGNVKFNIDREKDGVRAEMEIKADSPTETPDNEDALVTKSTIHISEIRAAVADMLPGMVRNEVHEALQEKDTEFDDDYNARHTPDTASTSRFTAVKDVNKAFEDNRTEGPAEGQEAAPAEDDESIPAFDELDRNLKTLKDGNATEQEKSNAVGAMLSVDGTNLVMSLPEPLHSNFINLIADYTAKQIDGEETKVSESKSEKPKPKPKPKKAKELPDSIDDFRISDYKK</sequence>
<reference evidence="1" key="1">
    <citation type="submission" date="2019-04" db="EMBL/GenBank/DDBJ databases">
        <title>Microbes associate with the intestines of laboratory mice.</title>
        <authorList>
            <person name="Navarre W."/>
            <person name="Wong E."/>
            <person name="Huang K."/>
            <person name="Tropini C."/>
            <person name="Ng K."/>
            <person name="Yu B."/>
        </authorList>
    </citation>
    <scope>NUCLEOTIDE SEQUENCE</scope>
    <source>
        <strain evidence="1">NM04_E33</strain>
    </source>
</reference>
<evidence type="ECO:0000313" key="1">
    <source>
        <dbReference type="EMBL" id="TGY77224.1"/>
    </source>
</evidence>
<keyword evidence="2" id="KW-1185">Reference proteome</keyword>
<accession>A0AC61RB78</accession>
<dbReference type="Proteomes" id="UP000306319">
    <property type="component" value="Unassembled WGS sequence"/>
</dbReference>
<dbReference type="EMBL" id="SRYB01000028">
    <property type="protein sequence ID" value="TGY77224.1"/>
    <property type="molecule type" value="Genomic_DNA"/>
</dbReference>
<gene>
    <name evidence="1" type="ORF">E5331_15575</name>
</gene>
<evidence type="ECO:0000313" key="2">
    <source>
        <dbReference type="Proteomes" id="UP000306319"/>
    </source>
</evidence>
<comment type="caution">
    <text evidence="1">The sequence shown here is derived from an EMBL/GenBank/DDBJ whole genome shotgun (WGS) entry which is preliminary data.</text>
</comment>
<proteinExistence type="predicted"/>